<organism evidence="2 3">
    <name type="scientific">Pasteurella canis</name>
    <dbReference type="NCBI Taxonomy" id="753"/>
    <lineage>
        <taxon>Bacteria</taxon>
        <taxon>Pseudomonadati</taxon>
        <taxon>Pseudomonadota</taxon>
        <taxon>Gammaproteobacteria</taxon>
        <taxon>Pasteurellales</taxon>
        <taxon>Pasteurellaceae</taxon>
        <taxon>Pasteurella</taxon>
    </lineage>
</organism>
<evidence type="ECO:0000313" key="3">
    <source>
        <dbReference type="Proteomes" id="UP000254704"/>
    </source>
</evidence>
<dbReference type="EMBL" id="UGTV01000015">
    <property type="protein sequence ID" value="SUC10536.1"/>
    <property type="molecule type" value="Genomic_DNA"/>
</dbReference>
<evidence type="ECO:0000256" key="1">
    <source>
        <dbReference type="SAM" id="Coils"/>
    </source>
</evidence>
<proteinExistence type="predicted"/>
<keyword evidence="1" id="KW-0175">Coiled coil</keyword>
<accession>A0A379EVZ9</accession>
<dbReference type="AlphaFoldDB" id="A0A379EVZ9"/>
<evidence type="ECO:0000313" key="2">
    <source>
        <dbReference type="EMBL" id="SUC10536.1"/>
    </source>
</evidence>
<sequence>MSSNIKQYILAFLQEQNYKKSEKERKALEKATSDAEIEQLSKSIREFDEKYRFDNWVANAANIMAKQLQFGTHIAKGIHPDAKGDNVTFQAETDLSNQYVGSQSVINLVLDANGNAAALPLAAFFNIIVDEQKQLKLRDLLLSDDPQLIGCFADDLALSEQYKQQFQQALKGDLTQPSTHERNKQLLWANSENAIEDDDYTCLIPLYPSSLTHAFYQKINQNRYSEQNKQARENRYKKTSEQVSYLSINQLVTVVLGGSKPQNISQLMSAQGGRNYLLPSLPPIMSFSGQLKITKSQNTIFNDRLAYACRYGLRQLYEVIKNKKNIYQVRDNRIDALNIILRTLLFHASLYQRLPAGWSKEYQLNMHEKYWLDPKRTELVEEEAFRTEREKGDWVAEIERSFALWLNQCLQRRFPKLAHDFADAEYNEWRRNIRRSLRYRLRHP</sequence>
<dbReference type="InterPro" id="IPR013397">
    <property type="entry name" value="CRISPR-assoc_prot_Csy1"/>
</dbReference>
<dbReference type="Pfam" id="PF09611">
    <property type="entry name" value="Cas_Csy1"/>
    <property type="match status" value="1"/>
</dbReference>
<gene>
    <name evidence="2" type="primary">cys1</name>
    <name evidence="2" type="ORF">NCTC11621_01598</name>
</gene>
<reference evidence="2 3" key="1">
    <citation type="submission" date="2018-06" db="EMBL/GenBank/DDBJ databases">
        <authorList>
            <consortium name="Pathogen Informatics"/>
            <person name="Doyle S."/>
        </authorList>
    </citation>
    <scope>NUCLEOTIDE SEQUENCE [LARGE SCALE GENOMIC DNA]</scope>
    <source>
        <strain evidence="2 3">NCTC11621</strain>
    </source>
</reference>
<dbReference type="NCBIfam" id="TIGR02564">
    <property type="entry name" value="cas_Csy1"/>
    <property type="match status" value="1"/>
</dbReference>
<feature type="coiled-coil region" evidence="1">
    <location>
        <begin position="11"/>
        <end position="38"/>
    </location>
</feature>
<protein>
    <submittedName>
        <fullName evidence="2">CRISPR-associated protein, Csy1 family</fullName>
    </submittedName>
</protein>
<dbReference type="RefSeq" id="WP_115323175.1">
    <property type="nucleotide sequence ID" value="NZ_UGTV01000015.1"/>
</dbReference>
<dbReference type="Proteomes" id="UP000254704">
    <property type="component" value="Unassembled WGS sequence"/>
</dbReference>
<name>A0A379EVZ9_9PAST</name>